<evidence type="ECO:0000313" key="2">
    <source>
        <dbReference type="EMBL" id="GAA5531483.1"/>
    </source>
</evidence>
<sequence length="371" mass="42296">MNYRIVYSIDQLDQSAWDQITTDELAMGSAWQRLMEHGWRNQAPCYVLFEDAAGLAAVMVASTENTFGRQGWREHVLRRLTIVVSAPYASNHCGISMRSDIRLEQLMPSIQRALAELCWKKRRVLYAISSVWEHDVPLWQHAGFSISKQPDYSLLHLPFSSDDAYLKSLASKDRAEIRRIRRKAVEFGVICSIGSFEASELATIYELICQVYARYGTTRETMPFGADMLQHLHREYGDDFILFRGYVNGTLEGVFLTIRSGSSLAWPIAGLNYAVSRSTYLYFILMDEMIRWAIGQGIRVISGGLTNEREKRGHGFHVVERWFCFRAYPNWVNRIFTKGLPLIQRVIGGVDMPPPKDPVVSHSESAANSLP</sequence>
<gene>
    <name evidence="2" type="ORF">Hgul01_05308</name>
</gene>
<dbReference type="RefSeq" id="WP_345725037.1">
    <property type="nucleotide sequence ID" value="NZ_BAABRU010000054.1"/>
</dbReference>
<dbReference type="InterPro" id="IPR016181">
    <property type="entry name" value="Acyl_CoA_acyltransferase"/>
</dbReference>
<name>A0ABP9X7Z5_9CHLR</name>
<dbReference type="InterPro" id="IPR038740">
    <property type="entry name" value="BioF2-like_GNAT_dom"/>
</dbReference>
<accession>A0ABP9X7Z5</accession>
<reference evidence="2 3" key="1">
    <citation type="submission" date="2024-02" db="EMBL/GenBank/DDBJ databases">
        <title>Herpetosiphon gulosus NBRC 112829.</title>
        <authorList>
            <person name="Ichikawa N."/>
            <person name="Katano-Makiyama Y."/>
            <person name="Hidaka K."/>
        </authorList>
    </citation>
    <scope>NUCLEOTIDE SEQUENCE [LARGE SCALE GENOMIC DNA]</scope>
    <source>
        <strain evidence="2 3">NBRC 112829</strain>
    </source>
</reference>
<evidence type="ECO:0000259" key="1">
    <source>
        <dbReference type="Pfam" id="PF13480"/>
    </source>
</evidence>
<dbReference type="Pfam" id="PF13480">
    <property type="entry name" value="Acetyltransf_6"/>
    <property type="match status" value="1"/>
</dbReference>
<dbReference type="Gene3D" id="3.40.630.30">
    <property type="match status" value="1"/>
</dbReference>
<keyword evidence="3" id="KW-1185">Reference proteome</keyword>
<dbReference type="SUPFAM" id="SSF55729">
    <property type="entry name" value="Acyl-CoA N-acyltransferases (Nat)"/>
    <property type="match status" value="1"/>
</dbReference>
<proteinExistence type="predicted"/>
<feature type="domain" description="BioF2-like acetyltransferase" evidence="1">
    <location>
        <begin position="171"/>
        <end position="312"/>
    </location>
</feature>
<evidence type="ECO:0000313" key="3">
    <source>
        <dbReference type="Proteomes" id="UP001428290"/>
    </source>
</evidence>
<dbReference type="Proteomes" id="UP001428290">
    <property type="component" value="Unassembled WGS sequence"/>
</dbReference>
<organism evidence="2 3">
    <name type="scientific">Herpetosiphon gulosus</name>
    <dbReference type="NCBI Taxonomy" id="1973496"/>
    <lineage>
        <taxon>Bacteria</taxon>
        <taxon>Bacillati</taxon>
        <taxon>Chloroflexota</taxon>
        <taxon>Chloroflexia</taxon>
        <taxon>Herpetosiphonales</taxon>
        <taxon>Herpetosiphonaceae</taxon>
        <taxon>Herpetosiphon</taxon>
    </lineage>
</organism>
<dbReference type="EMBL" id="BAABRU010000054">
    <property type="protein sequence ID" value="GAA5531483.1"/>
    <property type="molecule type" value="Genomic_DNA"/>
</dbReference>
<protein>
    <recommendedName>
        <fullName evidence="1">BioF2-like acetyltransferase domain-containing protein</fullName>
    </recommendedName>
</protein>
<comment type="caution">
    <text evidence="2">The sequence shown here is derived from an EMBL/GenBank/DDBJ whole genome shotgun (WGS) entry which is preliminary data.</text>
</comment>